<sequence length="117" mass="11867">MTEPGTTDDQAAAALHSYLDHARQGAELAAALAPAGETGPADRGRLLDDAAATLDAVGPAGMPGEVLAAAGRYWAGRVADLGRSLAAEDDASAAADLRTDLEIAQDHHQALEPLRSA</sequence>
<name>A0ABU7KRA0_9ACTN</name>
<organism evidence="1 2">
    <name type="scientific">Nocardiopsis tropica</name>
    <dbReference type="NCBI Taxonomy" id="109330"/>
    <lineage>
        <taxon>Bacteria</taxon>
        <taxon>Bacillati</taxon>
        <taxon>Actinomycetota</taxon>
        <taxon>Actinomycetes</taxon>
        <taxon>Streptosporangiales</taxon>
        <taxon>Nocardiopsidaceae</taxon>
        <taxon>Nocardiopsis</taxon>
    </lineage>
</organism>
<proteinExistence type="predicted"/>
<evidence type="ECO:0000313" key="1">
    <source>
        <dbReference type="EMBL" id="MEE2051816.1"/>
    </source>
</evidence>
<gene>
    <name evidence="1" type="ORF">Q8A49_15045</name>
</gene>
<reference evidence="1 2" key="1">
    <citation type="submission" date="2023-07" db="EMBL/GenBank/DDBJ databases">
        <authorList>
            <person name="Girao M."/>
            <person name="Carvalho M.F."/>
        </authorList>
    </citation>
    <scope>NUCLEOTIDE SEQUENCE [LARGE SCALE GENOMIC DNA]</scope>
    <source>
        <strain evidence="1 2">66/93</strain>
    </source>
</reference>
<evidence type="ECO:0000313" key="2">
    <source>
        <dbReference type="Proteomes" id="UP001348641"/>
    </source>
</evidence>
<accession>A0ABU7KRA0</accession>
<protein>
    <submittedName>
        <fullName evidence="1">Uncharacterized protein</fullName>
    </submittedName>
</protein>
<dbReference type="RefSeq" id="WP_330158880.1">
    <property type="nucleotide sequence ID" value="NZ_BAAAJA010000022.1"/>
</dbReference>
<comment type="caution">
    <text evidence="1">The sequence shown here is derived from an EMBL/GenBank/DDBJ whole genome shotgun (WGS) entry which is preliminary data.</text>
</comment>
<dbReference type="Proteomes" id="UP001348641">
    <property type="component" value="Unassembled WGS sequence"/>
</dbReference>
<dbReference type="EMBL" id="JAUUCC010000034">
    <property type="protein sequence ID" value="MEE2051816.1"/>
    <property type="molecule type" value="Genomic_DNA"/>
</dbReference>